<protein>
    <submittedName>
        <fullName evidence="2">Unannotated protein</fullName>
    </submittedName>
</protein>
<dbReference type="Pfam" id="PF01370">
    <property type="entry name" value="Epimerase"/>
    <property type="match status" value="1"/>
</dbReference>
<dbReference type="EMBL" id="CAFAAQ010000336">
    <property type="protein sequence ID" value="CAB4828867.1"/>
    <property type="molecule type" value="Genomic_DNA"/>
</dbReference>
<dbReference type="SUPFAM" id="SSF51735">
    <property type="entry name" value="NAD(P)-binding Rossmann-fold domains"/>
    <property type="match status" value="1"/>
</dbReference>
<organism evidence="2">
    <name type="scientific">freshwater metagenome</name>
    <dbReference type="NCBI Taxonomy" id="449393"/>
    <lineage>
        <taxon>unclassified sequences</taxon>
        <taxon>metagenomes</taxon>
        <taxon>ecological metagenomes</taxon>
    </lineage>
</organism>
<dbReference type="InterPro" id="IPR050177">
    <property type="entry name" value="Lipid_A_modif_metabolic_enz"/>
</dbReference>
<accession>A0A6J7A7Q9</accession>
<dbReference type="PANTHER" id="PTHR43245">
    <property type="entry name" value="BIFUNCTIONAL POLYMYXIN RESISTANCE PROTEIN ARNA"/>
    <property type="match status" value="1"/>
</dbReference>
<gene>
    <name evidence="2" type="ORF">UFOPK3046_02221</name>
</gene>
<proteinExistence type="predicted"/>
<evidence type="ECO:0000313" key="2">
    <source>
        <dbReference type="EMBL" id="CAB4828867.1"/>
    </source>
</evidence>
<reference evidence="2" key="1">
    <citation type="submission" date="2020-05" db="EMBL/GenBank/DDBJ databases">
        <authorList>
            <person name="Chiriac C."/>
            <person name="Salcher M."/>
            <person name="Ghai R."/>
            <person name="Kavagutti S V."/>
        </authorList>
    </citation>
    <scope>NUCLEOTIDE SEQUENCE</scope>
</reference>
<dbReference type="Gene3D" id="3.90.25.10">
    <property type="entry name" value="UDP-galactose 4-epimerase, domain 1"/>
    <property type="match status" value="1"/>
</dbReference>
<sequence>MKALVTGGAGFIGSNLVDRLLAEGHSVEVVDNLSTGKLANLSEARSNRDHDFSFHQIDICDPSVAEVIERSKPEVVFHLAAQIDVRVSVLDPSLDARVNILGSLNVIEGARHAGTRKVVFASSGGTIYGVVDPEDLPVAEGHSQHPVAPYGVSKKVVTDYLYAFRELHQMEYTSLALANVYGPRQDPHGEAGVVAIFAGRLLSGESCTIFGDGSQTRDYVYVDDVVDAFVRAAERGSGLLCNIGTGIETSVTALYEAMAVNAGVATDAVLAPARDGELQRSCLDATRAKMHLGWEPFTDLSTGTAEVLDFFRAQ</sequence>
<dbReference type="Gene3D" id="3.40.50.720">
    <property type="entry name" value="NAD(P)-binding Rossmann-like Domain"/>
    <property type="match status" value="1"/>
</dbReference>
<feature type="domain" description="NAD-dependent epimerase/dehydratase" evidence="1">
    <location>
        <begin position="3"/>
        <end position="244"/>
    </location>
</feature>
<dbReference type="InterPro" id="IPR036291">
    <property type="entry name" value="NAD(P)-bd_dom_sf"/>
</dbReference>
<dbReference type="PANTHER" id="PTHR43245:SF13">
    <property type="entry name" value="UDP-D-APIOSE_UDP-D-XYLOSE SYNTHASE 2"/>
    <property type="match status" value="1"/>
</dbReference>
<dbReference type="InterPro" id="IPR001509">
    <property type="entry name" value="Epimerase_deHydtase"/>
</dbReference>
<evidence type="ECO:0000259" key="1">
    <source>
        <dbReference type="Pfam" id="PF01370"/>
    </source>
</evidence>
<name>A0A6J7A7Q9_9ZZZZ</name>
<dbReference type="AlphaFoldDB" id="A0A6J7A7Q9"/>